<name>A0ABU7MN90_9ACTN</name>
<evidence type="ECO:0000313" key="3">
    <source>
        <dbReference type="EMBL" id="MEE4021797.1"/>
    </source>
</evidence>
<keyword evidence="2" id="KW-0472">Membrane</keyword>
<dbReference type="EMBL" id="JAZDUE010000001">
    <property type="protein sequence ID" value="MEE4021797.1"/>
    <property type="molecule type" value="Genomic_DNA"/>
</dbReference>
<protein>
    <submittedName>
        <fullName evidence="3">Phage holin family protein</fullName>
    </submittedName>
</protein>
<dbReference type="InterPro" id="IPR009937">
    <property type="entry name" value="Phage_holin_3_6"/>
</dbReference>
<feature type="transmembrane region" description="Helical" evidence="2">
    <location>
        <begin position="44"/>
        <end position="73"/>
    </location>
</feature>
<feature type="region of interest" description="Disordered" evidence="1">
    <location>
        <begin position="110"/>
        <end position="132"/>
    </location>
</feature>
<comment type="caution">
    <text evidence="3">The sequence shown here is derived from an EMBL/GenBank/DDBJ whole genome shotgun (WGS) entry which is preliminary data.</text>
</comment>
<evidence type="ECO:0000256" key="2">
    <source>
        <dbReference type="SAM" id="Phobius"/>
    </source>
</evidence>
<feature type="compositionally biased region" description="Basic and acidic residues" evidence="1">
    <location>
        <begin position="120"/>
        <end position="132"/>
    </location>
</feature>
<feature type="transmembrane region" description="Helical" evidence="2">
    <location>
        <begin position="79"/>
        <end position="100"/>
    </location>
</feature>
<reference evidence="3 4" key="1">
    <citation type="submission" date="2024-01" db="EMBL/GenBank/DDBJ databases">
        <title>Draft genome sequence of Gordonia sp. PKS22-38.</title>
        <authorList>
            <person name="Suphannarot A."/>
            <person name="Mingma R."/>
        </authorList>
    </citation>
    <scope>NUCLEOTIDE SEQUENCE [LARGE SCALE GENOMIC DNA]</scope>
    <source>
        <strain evidence="3 4">PKS22-38</strain>
    </source>
</reference>
<evidence type="ECO:0000256" key="1">
    <source>
        <dbReference type="SAM" id="MobiDB-lite"/>
    </source>
</evidence>
<dbReference type="Pfam" id="PF07332">
    <property type="entry name" value="Phage_holin_3_6"/>
    <property type="match status" value="1"/>
</dbReference>
<organism evidence="3 4">
    <name type="scientific">Gordonia prachuapensis</name>
    <dbReference type="NCBI Taxonomy" id="3115651"/>
    <lineage>
        <taxon>Bacteria</taxon>
        <taxon>Bacillati</taxon>
        <taxon>Actinomycetota</taxon>
        <taxon>Actinomycetes</taxon>
        <taxon>Mycobacteriales</taxon>
        <taxon>Gordoniaceae</taxon>
        <taxon>Gordonia</taxon>
    </lineage>
</organism>
<proteinExistence type="predicted"/>
<sequence length="132" mass="13669">MSELPPEELSTVQLIERLQRQSTDLVKTEIRNAMDEVSAKGTRLGVGIGVSGAGALLLLFGLGTLVAAAVLGLAEAVPAWLAAVIVAAILILVGAVTALVGARRARAAVPPTPEQATQSVRDDVTTVKEHLR</sequence>
<accession>A0ABU7MN90</accession>
<gene>
    <name evidence="3" type="ORF">V1Y59_01800</name>
</gene>
<keyword evidence="4" id="KW-1185">Reference proteome</keyword>
<dbReference type="RefSeq" id="WP_330503105.1">
    <property type="nucleotide sequence ID" value="NZ_JAZDUE010000001.1"/>
</dbReference>
<evidence type="ECO:0000313" key="4">
    <source>
        <dbReference type="Proteomes" id="UP001335729"/>
    </source>
</evidence>
<dbReference type="Proteomes" id="UP001335729">
    <property type="component" value="Unassembled WGS sequence"/>
</dbReference>
<keyword evidence="2" id="KW-1133">Transmembrane helix</keyword>
<keyword evidence="2" id="KW-0812">Transmembrane</keyword>